<dbReference type="PANTHER" id="PTHR33841">
    <property type="entry name" value="DNA METHYLTRANSFERASE YEEA-RELATED"/>
    <property type="match status" value="1"/>
</dbReference>
<dbReference type="PANTHER" id="PTHR33841:SF1">
    <property type="entry name" value="DNA METHYLTRANSFERASE A"/>
    <property type="match status" value="1"/>
</dbReference>
<dbReference type="EMBL" id="CP074371">
    <property type="protein sequence ID" value="QVI24282.1"/>
    <property type="molecule type" value="Genomic_DNA"/>
</dbReference>
<keyword evidence="6" id="KW-1185">Reference proteome</keyword>
<dbReference type="SUPFAM" id="SSF53335">
    <property type="entry name" value="S-adenosyl-L-methionine-dependent methyltransferases"/>
    <property type="match status" value="1"/>
</dbReference>
<evidence type="ECO:0000256" key="4">
    <source>
        <dbReference type="ARBA" id="ARBA00047942"/>
    </source>
</evidence>
<keyword evidence="2" id="KW-0489">Methyltransferase</keyword>
<dbReference type="EC" id="2.1.1.72" evidence="1"/>
<sequence length="1047" mass="118067">MQKAKAYIALHNSYGVDLNETAVELAEVSLWLNVMHPGLQAPWFGLHLRRGNSLIGAGRKIYSAPQVLSGTWLRESPDDLPFSAGALPPGMIHHFLVPADGWGAVSGPKEAKALAPEQAKQLASWRRGIAKRISDKKTNGRKTSQLQRLQALSGRVEYLWDLVTQRLTISEREISRKIDVWGADWLHQPEHAVPKEKVYQDLTAPGTPYWRLKKVMDAWCALWFWSLDEVGLLNGSDPRYAREQATNSLVDSFVSALPADEPISDQEPTGFEQVYITDSLFSIDNEQLDLAQYTQSQVVGARKPKTARRPKLDPVRDIIPLQNLDDWLDFAESVLGRVDVPKDSLVTSFTQLEDLEKYEDQLPVWMGMDSEFKLGERFPWFGATEGIAEGQGFFHWDLQFAQIFLDGGFDLQIGNPPWVRPDWQEDAILAEEDPWFKLSGKADASEWRMRKSEVLDSTDSRTAYFGELANNSGVVEFLGSQALYPLLYGTRPDFYRAFMSRVWMNSASAGVAGLIHPDTHFGGVKEGALRAAAYRRLRLHGNFVNAANWAFEIGRTREFGVHIYGSEQDIGFDHLSQLYDARSFPESFVHDGRGDAPGQKYRGDWDRRPHRDRIIHVDIDLLGRWNAISGDPKSPADEAPLLFPVSVHEQDAIAALGAYRHRLRGENPWITSGYNEKTSKDDGRIRGELGRPGALSDVIVQPTHFGIATPFAKEPNDPFRNDKDWVAWDLTGLPESVIPRTTYVRACSISEFERVQDRWNMGSGDVCRYTRFYRLLWRRRIDPKSTERSLFAALFPPGPAHVHTVNSLALADSRGTALAAGFWAALPLDYLLRITGRADLQKAEALGMPAADPNHPLASALLLRTLRLNCLTGDYAALWRELYDPAWSNEAWAVKWSEIQPIRNVLPEWRLDTPLRSEYERRAALVEIDTIVALWLGMTADHLVAIFRGRYPILGDRESAMWFDAAGRRIAADPYAFGYSQTKDHFEKLQEHLDAEIDAPAPEGYEAPFYKADREAEYRQAHAVFAQRLADAGWPVPGESPHEDGAE</sequence>
<organism evidence="5 6">
    <name type="scientific">Nocardia tengchongensis</name>
    <dbReference type="NCBI Taxonomy" id="2055889"/>
    <lineage>
        <taxon>Bacteria</taxon>
        <taxon>Bacillati</taxon>
        <taxon>Actinomycetota</taxon>
        <taxon>Actinomycetes</taxon>
        <taxon>Mycobacteriales</taxon>
        <taxon>Nocardiaceae</taxon>
        <taxon>Nocardia</taxon>
    </lineage>
</organism>
<comment type="catalytic activity">
    <reaction evidence="4">
        <text>a 2'-deoxyadenosine in DNA + S-adenosyl-L-methionine = an N(6)-methyl-2'-deoxyadenosine in DNA + S-adenosyl-L-homocysteine + H(+)</text>
        <dbReference type="Rhea" id="RHEA:15197"/>
        <dbReference type="Rhea" id="RHEA-COMP:12418"/>
        <dbReference type="Rhea" id="RHEA-COMP:12419"/>
        <dbReference type="ChEBI" id="CHEBI:15378"/>
        <dbReference type="ChEBI" id="CHEBI:57856"/>
        <dbReference type="ChEBI" id="CHEBI:59789"/>
        <dbReference type="ChEBI" id="CHEBI:90615"/>
        <dbReference type="ChEBI" id="CHEBI:90616"/>
        <dbReference type="EC" id="2.1.1.72"/>
    </reaction>
</comment>
<accession>A0ABX8CXA2</accession>
<name>A0ABX8CXA2_9NOCA</name>
<dbReference type="Gene3D" id="3.40.50.150">
    <property type="entry name" value="Vaccinia Virus protein VP39"/>
    <property type="match status" value="1"/>
</dbReference>
<dbReference type="InterPro" id="IPR029063">
    <property type="entry name" value="SAM-dependent_MTases_sf"/>
</dbReference>
<reference evidence="5 6" key="1">
    <citation type="submission" date="2021-04" db="EMBL/GenBank/DDBJ databases">
        <title>Nocardia tengchongensis.</title>
        <authorList>
            <person name="Zhuang k."/>
            <person name="Ran Y."/>
            <person name="Li W."/>
        </authorList>
    </citation>
    <scope>NUCLEOTIDE SEQUENCE [LARGE SCALE GENOMIC DNA]</scope>
    <source>
        <strain evidence="5 6">CFH S0057</strain>
    </source>
</reference>
<protein>
    <recommendedName>
        <fullName evidence="1">site-specific DNA-methyltransferase (adenine-specific)</fullName>
        <ecNumber evidence="1">2.1.1.72</ecNumber>
    </recommendedName>
</protein>
<dbReference type="Proteomes" id="UP000683310">
    <property type="component" value="Chromosome"/>
</dbReference>
<dbReference type="InterPro" id="IPR050953">
    <property type="entry name" value="N4_N6_ade-DNA_methylase"/>
</dbReference>
<evidence type="ECO:0000256" key="1">
    <source>
        <dbReference type="ARBA" id="ARBA00011900"/>
    </source>
</evidence>
<gene>
    <name evidence="5" type="ORF">KHQ06_16835</name>
</gene>
<evidence type="ECO:0000313" key="6">
    <source>
        <dbReference type="Proteomes" id="UP000683310"/>
    </source>
</evidence>
<evidence type="ECO:0000256" key="3">
    <source>
        <dbReference type="ARBA" id="ARBA00022679"/>
    </source>
</evidence>
<proteinExistence type="predicted"/>
<keyword evidence="3" id="KW-0808">Transferase</keyword>
<evidence type="ECO:0000256" key="2">
    <source>
        <dbReference type="ARBA" id="ARBA00022603"/>
    </source>
</evidence>
<evidence type="ECO:0000313" key="5">
    <source>
        <dbReference type="EMBL" id="QVI24282.1"/>
    </source>
</evidence>